<dbReference type="STRING" id="1703770.AMJ39_09575"/>
<dbReference type="InterPro" id="IPR038490">
    <property type="entry name" value="Gingipain_propep_sf"/>
</dbReference>
<evidence type="ECO:0000313" key="3">
    <source>
        <dbReference type="EMBL" id="KPJ51628.1"/>
    </source>
</evidence>
<dbReference type="GO" id="GO:0006508">
    <property type="term" value="P:proteolysis"/>
    <property type="evidence" value="ECO:0007669"/>
    <property type="project" value="InterPro"/>
</dbReference>
<comment type="caution">
    <text evidence="3">The sequence shown here is derived from an EMBL/GenBank/DDBJ whole genome shotgun (WGS) entry which is preliminary data.</text>
</comment>
<organism evidence="3 4">
    <name type="scientific">candidate division TA06 bacterium DG_24</name>
    <dbReference type="NCBI Taxonomy" id="1703770"/>
    <lineage>
        <taxon>Bacteria</taxon>
        <taxon>Bacteria division TA06</taxon>
    </lineage>
</organism>
<feature type="domain" description="Gingipain" evidence="2">
    <location>
        <begin position="195"/>
        <end position="526"/>
    </location>
</feature>
<dbReference type="InterPro" id="IPR013783">
    <property type="entry name" value="Ig-like_fold"/>
</dbReference>
<evidence type="ECO:0000313" key="4">
    <source>
        <dbReference type="Proteomes" id="UP000052008"/>
    </source>
</evidence>
<dbReference type="Gene3D" id="3.40.50.1460">
    <property type="match status" value="1"/>
</dbReference>
<evidence type="ECO:0000259" key="2">
    <source>
        <dbReference type="Pfam" id="PF01364"/>
    </source>
</evidence>
<keyword evidence="1" id="KW-0812">Transmembrane</keyword>
<reference evidence="3 4" key="1">
    <citation type="journal article" date="2015" name="Microbiome">
        <title>Genomic resolution of linkages in carbon, nitrogen, and sulfur cycling among widespread estuary sediment bacteria.</title>
        <authorList>
            <person name="Baker B.J."/>
            <person name="Lazar C.S."/>
            <person name="Teske A.P."/>
            <person name="Dick G.J."/>
        </authorList>
    </citation>
    <scope>NUCLEOTIDE SEQUENCE [LARGE SCALE GENOMIC DNA]</scope>
    <source>
        <strain evidence="3">DG_24</strain>
    </source>
</reference>
<protein>
    <recommendedName>
        <fullName evidence="2">Gingipain domain-containing protein</fullName>
    </recommendedName>
</protein>
<dbReference type="Gene3D" id="2.60.40.10">
    <property type="entry name" value="Immunoglobulins"/>
    <property type="match status" value="1"/>
</dbReference>
<dbReference type="Gene3D" id="2.60.40.3800">
    <property type="match status" value="1"/>
</dbReference>
<sequence>MGARVSSIGVTCVIATVFYVALPAAGGWIRFEDQSAGELPRVAVDTSDQEGMTIGLSVPGIEESEVERAGEVYRRFEIPGGAETGEIGCPSLPAITRLVAIPWRGGAQVVVRTADSLVIEDVDIAPVEDWRVDSPDAGEPAEPYFDATVYGRDELYPPSVAELGEPAIMRDLRLVQLVVYPLRYNPVRRELRVYQNLEVDIVFTDEGANEKAAARARPSAAFEDLYRSVVQYISDAYFTWEVPPEYVLLVGDEHMGWNREFPTFTHSGDCTDLPYTLLEGDDYFPELLIGRMSIDSEEEAEVVVAKTLGYERNPYMGSTAWYRRGLVVATTEDALSCKTTKRHVAYKLMENGFADVDSVWHPPTSSAGPIESSINEGVSFVNYRGLGSAAGWTLPSFKVGNVANLTNGWKQPIMTSIICATCDFASWNYDPCFGEAWIRFGTTTNPKGGPVFFGPTDLFTHTKWNNSIDGGVYWGIFDDGLVEFAQAMFRGKIELYNSFPNNTYAGGTVEHYFHIYNVLGDPELNMWTTVPEALTVDHAASVPLGTNYLVVDVQAGSAPGEGALICLCKEGEIFAREYGDADGSAVLTFEPGTAGDLFVTVTRRNGIPYLASVSVNQANVFAGYDSHVVDDDNVGGSHGNGDGYVNPGETIEMPTWLRNWGTQTASSVTGYLTSDDPWVTVVDGEEAFGTIGPGSTAQSQEDFDFQVSTACTSGHLLQFVLRANAGGEDYYTIVEIPVRGAHLVYSDHSIIDGGSSLGNGILDPGETADMVVTLLNEGLAAVTGVEATLVSTDLWFTIGQAVGTFGSVAPGGTASNSSSPFEITADPLLRDGYEASLTLEITGDGGYEASVPLIIDVGTTGTGDPMGPDEYGYFAYDNTDTGYDEAPAYAWIEIDPSYGGSGTPVSLYGDEGDVDTLSLPFTFRYYGGEYDEISICSNGFAALGETWVAIPRNWGIPAALGPDAMLAAFWDDLRPDGGGVYTYYDSTDHRFIIEWSRYENRFNGYEETFEIVLYDPAYHRTATGDGEILYQYETINNVDSNENYATVGIEEPAQWYGLQYTYANHYAPEAPSLVSGRAIKFTTDSPHLPAIGLYLDPDATIYHRGETLGYTAYVANNTSSSQSVVGRADVRLPNGNPYSGNPVVGPRTVNLSSGQSVHPHLTHHLPQAAPFGAYIYTVTVENGEGDIIARDSFAFTVVP</sequence>
<dbReference type="AlphaFoldDB" id="A0A0S7WPS8"/>
<dbReference type="Proteomes" id="UP000052008">
    <property type="component" value="Unassembled WGS sequence"/>
</dbReference>
<proteinExistence type="predicted"/>
<dbReference type="InterPro" id="IPR029030">
    <property type="entry name" value="Caspase-like_dom_sf"/>
</dbReference>
<dbReference type="GO" id="GO:0004197">
    <property type="term" value="F:cysteine-type endopeptidase activity"/>
    <property type="evidence" value="ECO:0007669"/>
    <property type="project" value="InterPro"/>
</dbReference>
<dbReference type="Pfam" id="PF01364">
    <property type="entry name" value="Peptidase_C25"/>
    <property type="match status" value="1"/>
</dbReference>
<dbReference type="InterPro" id="IPR001769">
    <property type="entry name" value="Gingipain"/>
</dbReference>
<feature type="transmembrane region" description="Helical" evidence="1">
    <location>
        <begin position="7"/>
        <end position="29"/>
    </location>
</feature>
<keyword evidence="1" id="KW-1133">Transmembrane helix</keyword>
<accession>A0A0S7WPS8</accession>
<dbReference type="SUPFAM" id="SSF52129">
    <property type="entry name" value="Caspase-like"/>
    <property type="match status" value="1"/>
</dbReference>
<keyword evidence="1" id="KW-0472">Membrane</keyword>
<name>A0A0S7WPS8_UNCT6</name>
<evidence type="ECO:0000256" key="1">
    <source>
        <dbReference type="SAM" id="Phobius"/>
    </source>
</evidence>
<dbReference type="EMBL" id="LIZS01000108">
    <property type="protein sequence ID" value="KPJ51628.1"/>
    <property type="molecule type" value="Genomic_DNA"/>
</dbReference>
<gene>
    <name evidence="3" type="ORF">AMJ39_09575</name>
</gene>